<accession>A0A5N5V632</accession>
<dbReference type="RefSeq" id="WP_061480969.1">
    <property type="nucleotide sequence ID" value="NZ_ANBO01000012.1"/>
</dbReference>
<dbReference type="Pfam" id="PF13384">
    <property type="entry name" value="HTH_23"/>
    <property type="match status" value="1"/>
</dbReference>
<evidence type="ECO:0000313" key="2">
    <source>
        <dbReference type="Proteomes" id="UP000325690"/>
    </source>
</evidence>
<dbReference type="Proteomes" id="UP000325690">
    <property type="component" value="Unassembled WGS sequence"/>
</dbReference>
<reference evidence="1 2" key="1">
    <citation type="submission" date="2012-10" db="EMBL/GenBank/DDBJ databases">
        <title>The draft sequence of the Mycobacterium pheli genome.</title>
        <authorList>
            <person name="Pettersson B.M.F."/>
            <person name="Das S."/>
            <person name="Dasgupta S."/>
            <person name="Bhattacharya A."/>
            <person name="Kirsebom L.A."/>
        </authorList>
    </citation>
    <scope>NUCLEOTIDE SEQUENCE [LARGE SCALE GENOMIC DNA]</scope>
    <source>
        <strain evidence="1 2">CCUG 21000</strain>
    </source>
</reference>
<protein>
    <submittedName>
        <fullName evidence="1">Uncharacterized protein</fullName>
    </submittedName>
</protein>
<evidence type="ECO:0000313" key="1">
    <source>
        <dbReference type="EMBL" id="KAB7757256.1"/>
    </source>
</evidence>
<proteinExistence type="predicted"/>
<gene>
    <name evidence="1" type="ORF">MPHL21000_08395</name>
</gene>
<dbReference type="AlphaFoldDB" id="A0A5N5V632"/>
<dbReference type="EMBL" id="ANBP01000009">
    <property type="protein sequence ID" value="KAB7757256.1"/>
    <property type="molecule type" value="Genomic_DNA"/>
</dbReference>
<comment type="caution">
    <text evidence="1">The sequence shown here is derived from an EMBL/GenBank/DDBJ whole genome shotgun (WGS) entry which is preliminary data.</text>
</comment>
<dbReference type="GeneID" id="74300644"/>
<name>A0A5N5V632_MYCPH</name>
<organism evidence="1 2">
    <name type="scientific">Mycolicibacterium phlei DSM 43239 = CCUG 21000</name>
    <dbReference type="NCBI Taxonomy" id="1226750"/>
    <lineage>
        <taxon>Bacteria</taxon>
        <taxon>Bacillati</taxon>
        <taxon>Actinomycetota</taxon>
        <taxon>Actinomycetes</taxon>
        <taxon>Mycobacteriales</taxon>
        <taxon>Mycobacteriaceae</taxon>
        <taxon>Mycolicibacterium</taxon>
    </lineage>
</organism>
<sequence length="98" mass="11106">MTEQRTPFQHAVANPSVRKDIAAAVRDGIPVEQLAEAFNISESTVRSYAAEWRGAHRKVQLLTDWEKSAIIEGCARGARRRWERTYSPEVVRQVLGEV</sequence>
<keyword evidence="2" id="KW-1185">Reference proteome</keyword>